<keyword evidence="2" id="KW-0689">Ribosomal protein</keyword>
<reference evidence="7" key="1">
    <citation type="submission" date="2022-12" db="EMBL/GenBank/DDBJ databases">
        <title>Genome assemblies of Blomia tropicalis.</title>
        <authorList>
            <person name="Cui Y."/>
        </authorList>
    </citation>
    <scope>NUCLEOTIDE SEQUENCE</scope>
    <source>
        <tissue evidence="7">Adult mites</tissue>
    </source>
</reference>
<dbReference type="Proteomes" id="UP001142055">
    <property type="component" value="Chromosome 2"/>
</dbReference>
<feature type="region of interest" description="Disordered" evidence="6">
    <location>
        <begin position="211"/>
        <end position="239"/>
    </location>
</feature>
<dbReference type="GO" id="GO:0005762">
    <property type="term" value="C:mitochondrial large ribosomal subunit"/>
    <property type="evidence" value="ECO:0007669"/>
    <property type="project" value="TreeGrafter"/>
</dbReference>
<dbReference type="InterPro" id="IPR034704">
    <property type="entry name" value="Ribosomal_bL28/bL31-like_sf"/>
</dbReference>
<name>A0A9Q0M8N2_BLOTA</name>
<keyword evidence="8" id="KW-1185">Reference proteome</keyword>
<evidence type="ECO:0000256" key="5">
    <source>
        <dbReference type="ARBA" id="ARBA00035538"/>
    </source>
</evidence>
<feature type="compositionally biased region" description="Low complexity" evidence="6">
    <location>
        <begin position="220"/>
        <end position="232"/>
    </location>
</feature>
<keyword evidence="3" id="KW-0687">Ribonucleoprotein</keyword>
<sequence length="239" mass="27745">MNLKKPSTRVHDSPPETDLLDLKYEDKIKRVVSVPDMPIEVQYPKEADLGLWGGEGIVKGYIKPRKYFQAGWPRPKYWFPNLKKVVLYSEILDKHFSIICTARTLSLIDQHCGLDSYILRTEVQDFKSQLALSLRREMLLTLVRKQFKDANHERDMLEKYSDVIIPAEEAEWFGLAEHQAITKHMLETARNNEQLPLKYEFTRKLIDELQNMKDDADPESPTTSSSSGWMSKVKSKLGM</sequence>
<evidence type="ECO:0000256" key="6">
    <source>
        <dbReference type="SAM" id="MobiDB-lite"/>
    </source>
</evidence>
<comment type="caution">
    <text evidence="7">The sequence shown here is derived from an EMBL/GenBank/DDBJ whole genome shotgun (WGS) entry which is preliminary data.</text>
</comment>
<organism evidence="7 8">
    <name type="scientific">Blomia tropicalis</name>
    <name type="common">Mite</name>
    <dbReference type="NCBI Taxonomy" id="40697"/>
    <lineage>
        <taxon>Eukaryota</taxon>
        <taxon>Metazoa</taxon>
        <taxon>Ecdysozoa</taxon>
        <taxon>Arthropoda</taxon>
        <taxon>Chelicerata</taxon>
        <taxon>Arachnida</taxon>
        <taxon>Acari</taxon>
        <taxon>Acariformes</taxon>
        <taxon>Sarcoptiformes</taxon>
        <taxon>Astigmata</taxon>
        <taxon>Glycyphagoidea</taxon>
        <taxon>Echimyopodidae</taxon>
        <taxon>Blomia</taxon>
    </lineage>
</organism>
<dbReference type="GO" id="GO:0003735">
    <property type="term" value="F:structural constituent of ribosome"/>
    <property type="evidence" value="ECO:0007669"/>
    <property type="project" value="InterPro"/>
</dbReference>
<evidence type="ECO:0000256" key="4">
    <source>
        <dbReference type="ARBA" id="ARBA00035269"/>
    </source>
</evidence>
<dbReference type="OMA" id="NDPERHN"/>
<dbReference type="SUPFAM" id="SSF143800">
    <property type="entry name" value="L28p-like"/>
    <property type="match status" value="1"/>
</dbReference>
<accession>A0A9Q0M8N2</accession>
<dbReference type="InterPro" id="IPR026569">
    <property type="entry name" value="Ribosomal_bL28"/>
</dbReference>
<proteinExistence type="inferred from homology"/>
<gene>
    <name evidence="7" type="ORF">RDWZM_007017</name>
</gene>
<evidence type="ECO:0000313" key="7">
    <source>
        <dbReference type="EMBL" id="KAJ6221205.1"/>
    </source>
</evidence>
<dbReference type="PANTHER" id="PTHR13528">
    <property type="entry name" value="39S RIBOSOMAL PROTEIN L28, MITOCHONDRIAL"/>
    <property type="match status" value="1"/>
</dbReference>
<protein>
    <recommendedName>
        <fullName evidence="4">Large ribosomal subunit protein bL28m</fullName>
    </recommendedName>
    <alternativeName>
        <fullName evidence="5">39S ribosomal protein L28, mitochondrial</fullName>
    </alternativeName>
</protein>
<dbReference type="EMBL" id="JAPWDV010000002">
    <property type="protein sequence ID" value="KAJ6221205.1"/>
    <property type="molecule type" value="Genomic_DNA"/>
</dbReference>
<dbReference type="AlphaFoldDB" id="A0A9Q0M8N2"/>
<evidence type="ECO:0000256" key="3">
    <source>
        <dbReference type="ARBA" id="ARBA00023274"/>
    </source>
</evidence>
<evidence type="ECO:0000256" key="1">
    <source>
        <dbReference type="ARBA" id="ARBA00008760"/>
    </source>
</evidence>
<comment type="similarity">
    <text evidence="1">Belongs to the bacterial ribosomal protein bL28 family.</text>
</comment>
<dbReference type="PANTHER" id="PTHR13528:SF2">
    <property type="entry name" value="LARGE RIBOSOMAL SUBUNIT PROTEIN BL28M"/>
    <property type="match status" value="1"/>
</dbReference>
<evidence type="ECO:0000313" key="8">
    <source>
        <dbReference type="Proteomes" id="UP001142055"/>
    </source>
</evidence>
<evidence type="ECO:0000256" key="2">
    <source>
        <dbReference type="ARBA" id="ARBA00022980"/>
    </source>
</evidence>